<dbReference type="PROSITE" id="PS51918">
    <property type="entry name" value="RADICAL_SAM"/>
    <property type="match status" value="1"/>
</dbReference>
<comment type="caution">
    <text evidence="6">The sequence shown here is derived from an EMBL/GenBank/DDBJ whole genome shotgun (WGS) entry which is preliminary data.</text>
</comment>
<evidence type="ECO:0000256" key="4">
    <source>
        <dbReference type="ARBA" id="ARBA00023014"/>
    </source>
</evidence>
<dbReference type="CDD" id="cd01335">
    <property type="entry name" value="Radical_SAM"/>
    <property type="match status" value="1"/>
</dbReference>
<reference evidence="6" key="1">
    <citation type="journal article" date="2021" name="PeerJ">
        <title>Extensive microbial diversity within the chicken gut microbiome revealed by metagenomics and culture.</title>
        <authorList>
            <person name="Gilroy R."/>
            <person name="Ravi A."/>
            <person name="Getino M."/>
            <person name="Pursley I."/>
            <person name="Horton D.L."/>
            <person name="Alikhan N.F."/>
            <person name="Baker D."/>
            <person name="Gharbi K."/>
            <person name="Hall N."/>
            <person name="Watson M."/>
            <person name="Adriaenssens E.M."/>
            <person name="Foster-Nyarko E."/>
            <person name="Jarju S."/>
            <person name="Secka A."/>
            <person name="Antonio M."/>
            <person name="Oren A."/>
            <person name="Chaudhuri R.R."/>
            <person name="La Ragione R."/>
            <person name="Hildebrand F."/>
            <person name="Pallen M.J."/>
        </authorList>
    </citation>
    <scope>NUCLEOTIDE SEQUENCE</scope>
    <source>
        <strain evidence="6">ChiBcec8-13705</strain>
    </source>
</reference>
<proteinExistence type="predicted"/>
<dbReference type="InterPro" id="IPR050377">
    <property type="entry name" value="Radical_SAM_PqqE_MftC-like"/>
</dbReference>
<sequence>MPLLSRAESQFLRRHLAAARQVTLRRADGCVVRLHLLPPRRPQPDLPFLLLRNGRDLLPLRLSWAILLACWMETVEPFAGRAMTKEEAAAARADAIGAAAAVYHRTPPAQIATDFDALLATLLDVAGKTPLRLPEVELGAYARYMTAPLRMDLHISAMVKDGAWHCNQKCLHCYAARQLYAEAEELDTDQWLAILEKCRTAGVPQLTFTGGEPTLRHDLVKLVAAAQWFVTRLNTNGRMLTPGLCRDLCEAGLDAVQITLYAAEEEVHNELAGAPGFADTVAGIRNAVAAGLNVSVYTPLCSLNRSYAATVRLAASLGVRQAACGGLSPTGRAETAESAATRLPPDALAAALREGRAAAEAEGVALDFTSPGWLDDNALQALGFARPPRCGAGLANLAIAPDGKVLPCQSWLRGPAIGDILHQPWPRIWNGTAARHIRRQAAAMRPGCLLER</sequence>
<evidence type="ECO:0000313" key="6">
    <source>
        <dbReference type="EMBL" id="HJB43104.1"/>
    </source>
</evidence>
<name>A0A9D2M937_9FIRM</name>
<dbReference type="SFLD" id="SFLDG01067">
    <property type="entry name" value="SPASM/twitch_domain_containing"/>
    <property type="match status" value="1"/>
</dbReference>
<gene>
    <name evidence="6" type="ORF">H9945_11475</name>
</gene>
<keyword evidence="1" id="KW-0949">S-adenosyl-L-methionine</keyword>
<dbReference type="InterPro" id="IPR013785">
    <property type="entry name" value="Aldolase_TIM"/>
</dbReference>
<keyword evidence="3" id="KW-0408">Iron</keyword>
<organism evidence="6 7">
    <name type="scientific">Candidatus Gemmiger avicola</name>
    <dbReference type="NCBI Taxonomy" id="2838605"/>
    <lineage>
        <taxon>Bacteria</taxon>
        <taxon>Bacillati</taxon>
        <taxon>Bacillota</taxon>
        <taxon>Clostridia</taxon>
        <taxon>Eubacteriales</taxon>
        <taxon>Gemmiger</taxon>
    </lineage>
</organism>
<evidence type="ECO:0000313" key="7">
    <source>
        <dbReference type="Proteomes" id="UP000886803"/>
    </source>
</evidence>
<dbReference type="GO" id="GO:0003824">
    <property type="term" value="F:catalytic activity"/>
    <property type="evidence" value="ECO:0007669"/>
    <property type="project" value="InterPro"/>
</dbReference>
<keyword evidence="4" id="KW-0411">Iron-sulfur</keyword>
<evidence type="ECO:0000256" key="1">
    <source>
        <dbReference type="ARBA" id="ARBA00022691"/>
    </source>
</evidence>
<dbReference type="SMART" id="SM00729">
    <property type="entry name" value="Elp3"/>
    <property type="match status" value="1"/>
</dbReference>
<evidence type="ECO:0000256" key="2">
    <source>
        <dbReference type="ARBA" id="ARBA00022723"/>
    </source>
</evidence>
<dbReference type="Pfam" id="PF13186">
    <property type="entry name" value="SPASM"/>
    <property type="match status" value="1"/>
</dbReference>
<dbReference type="SFLD" id="SFLDS00029">
    <property type="entry name" value="Radical_SAM"/>
    <property type="match status" value="1"/>
</dbReference>
<accession>A0A9D2M937</accession>
<dbReference type="InterPro" id="IPR023885">
    <property type="entry name" value="4Fe4S-binding_SPASM_dom"/>
</dbReference>
<protein>
    <submittedName>
        <fullName evidence="6">Radical SAM protein</fullName>
    </submittedName>
</protein>
<dbReference type="PANTHER" id="PTHR11228:SF7">
    <property type="entry name" value="PQQA PEPTIDE CYCLASE"/>
    <property type="match status" value="1"/>
</dbReference>
<dbReference type="PANTHER" id="PTHR11228">
    <property type="entry name" value="RADICAL SAM DOMAIN PROTEIN"/>
    <property type="match status" value="1"/>
</dbReference>
<dbReference type="InterPro" id="IPR007197">
    <property type="entry name" value="rSAM"/>
</dbReference>
<dbReference type="Pfam" id="PF04055">
    <property type="entry name" value="Radical_SAM"/>
    <property type="match status" value="1"/>
</dbReference>
<dbReference type="GO" id="GO:0006783">
    <property type="term" value="P:heme biosynthetic process"/>
    <property type="evidence" value="ECO:0007669"/>
    <property type="project" value="TreeGrafter"/>
</dbReference>
<evidence type="ECO:0000256" key="3">
    <source>
        <dbReference type="ARBA" id="ARBA00023004"/>
    </source>
</evidence>
<dbReference type="GO" id="GO:0046872">
    <property type="term" value="F:metal ion binding"/>
    <property type="evidence" value="ECO:0007669"/>
    <property type="project" value="UniProtKB-KW"/>
</dbReference>
<dbReference type="InterPro" id="IPR058240">
    <property type="entry name" value="rSAM_sf"/>
</dbReference>
<dbReference type="EMBL" id="DWYG01000190">
    <property type="protein sequence ID" value="HJB43104.1"/>
    <property type="molecule type" value="Genomic_DNA"/>
</dbReference>
<dbReference type="Gene3D" id="3.20.20.70">
    <property type="entry name" value="Aldolase class I"/>
    <property type="match status" value="1"/>
</dbReference>
<reference evidence="6" key="2">
    <citation type="submission" date="2021-04" db="EMBL/GenBank/DDBJ databases">
        <authorList>
            <person name="Gilroy R."/>
        </authorList>
    </citation>
    <scope>NUCLEOTIDE SEQUENCE</scope>
    <source>
        <strain evidence="6">ChiBcec8-13705</strain>
    </source>
</reference>
<dbReference type="CDD" id="cd21109">
    <property type="entry name" value="SPASM"/>
    <property type="match status" value="1"/>
</dbReference>
<feature type="domain" description="Radical SAM core" evidence="5">
    <location>
        <begin position="147"/>
        <end position="367"/>
    </location>
</feature>
<dbReference type="SUPFAM" id="SSF102114">
    <property type="entry name" value="Radical SAM enzymes"/>
    <property type="match status" value="1"/>
</dbReference>
<dbReference type="InterPro" id="IPR006638">
    <property type="entry name" value="Elp3/MiaA/NifB-like_rSAM"/>
</dbReference>
<evidence type="ECO:0000259" key="5">
    <source>
        <dbReference type="PROSITE" id="PS51918"/>
    </source>
</evidence>
<dbReference type="Proteomes" id="UP000886803">
    <property type="component" value="Unassembled WGS sequence"/>
</dbReference>
<dbReference type="GO" id="GO:0051536">
    <property type="term" value="F:iron-sulfur cluster binding"/>
    <property type="evidence" value="ECO:0007669"/>
    <property type="project" value="UniProtKB-KW"/>
</dbReference>
<dbReference type="AlphaFoldDB" id="A0A9D2M937"/>
<keyword evidence="2" id="KW-0479">Metal-binding</keyword>